<evidence type="ECO:0000313" key="2">
    <source>
        <dbReference type="Proteomes" id="UP000194266"/>
    </source>
</evidence>
<reference evidence="1 2" key="1">
    <citation type="submission" date="2016-12" db="EMBL/GenBank/DDBJ databases">
        <title>Genome Mining:The Detection of Biosynthetic Gene Clusters to Aid in the Expression of Curamycin A produced by Streptomyces sp. strain CZA14.</title>
        <authorList>
            <person name="Durrell K.A."/>
            <person name="Kirby B.M."/>
            <person name="Khan W."/>
            <person name="Mthethwa T."/>
            <person name="Le Roes-Hill M."/>
        </authorList>
    </citation>
    <scope>NUCLEOTIDE SEQUENCE [LARGE SCALE GENOMIC DNA]</scope>
    <source>
        <strain evidence="1 2">CZA14</strain>
    </source>
</reference>
<keyword evidence="2" id="KW-1185">Reference proteome</keyword>
<accession>A0ABX3YM08</accession>
<comment type="caution">
    <text evidence="1">The sequence shown here is derived from an EMBL/GenBank/DDBJ whole genome shotgun (WGS) entry which is preliminary data.</text>
</comment>
<protein>
    <submittedName>
        <fullName evidence="1">Uncharacterized protein</fullName>
    </submittedName>
</protein>
<dbReference type="Proteomes" id="UP000194266">
    <property type="component" value="Unassembled WGS sequence"/>
</dbReference>
<organism evidence="1 2">
    <name type="scientific">Streptomyces pharetrae CZA14</name>
    <dbReference type="NCBI Taxonomy" id="1144883"/>
    <lineage>
        <taxon>Bacteria</taxon>
        <taxon>Bacillati</taxon>
        <taxon>Actinomycetota</taxon>
        <taxon>Actinomycetes</taxon>
        <taxon>Kitasatosporales</taxon>
        <taxon>Streptomycetaceae</taxon>
        <taxon>Streptomyces</taxon>
    </lineage>
</organism>
<proteinExistence type="predicted"/>
<sequence>MGDRFQVIADLDAGAADARRLADRVVAWLVAEGVVRAERTACVLGEPPGHPPGPHWERAVRDDWDRPPSGGLAVHTRRTGFTSGADMPDAAVCPRCTAATPLDDSIWPRFSDAMRAWHDTGSASVTCPVCAAPVAVPDWTWDECPLAFAHLGFEFWNWPELGDAFRARLTGLLDGHRTAYLWGAY</sequence>
<dbReference type="RefSeq" id="WP_086168731.1">
    <property type="nucleotide sequence ID" value="NZ_MRYD01000030.1"/>
</dbReference>
<evidence type="ECO:0000313" key="1">
    <source>
        <dbReference type="EMBL" id="OSZ60818.1"/>
    </source>
</evidence>
<name>A0ABX3YM08_9ACTN</name>
<dbReference type="EMBL" id="MRYD01000030">
    <property type="protein sequence ID" value="OSZ60818.1"/>
    <property type="molecule type" value="Genomic_DNA"/>
</dbReference>
<gene>
    <name evidence="1" type="ORF">OQI_08560</name>
</gene>